<proteinExistence type="predicted"/>
<keyword evidence="2 5" id="KW-0812">Transmembrane</keyword>
<name>A0A926JQ92_9FLAO</name>
<accession>A0A926JQ92</accession>
<organism evidence="7 8">
    <name type="scientific">Sinomicrobium weinanense</name>
    <dbReference type="NCBI Taxonomy" id="2842200"/>
    <lineage>
        <taxon>Bacteria</taxon>
        <taxon>Pseudomonadati</taxon>
        <taxon>Bacteroidota</taxon>
        <taxon>Flavobacteriia</taxon>
        <taxon>Flavobacteriales</taxon>
        <taxon>Flavobacteriaceae</taxon>
        <taxon>Sinomicrobium</taxon>
    </lineage>
</organism>
<comment type="subcellular location">
    <subcellularLocation>
        <location evidence="1">Membrane</location>
        <topology evidence="1">Multi-pass membrane protein</topology>
    </subcellularLocation>
</comment>
<evidence type="ECO:0000313" key="8">
    <source>
        <dbReference type="Proteomes" id="UP000653730"/>
    </source>
</evidence>
<feature type="transmembrane region" description="Helical" evidence="5">
    <location>
        <begin position="130"/>
        <end position="148"/>
    </location>
</feature>
<evidence type="ECO:0000256" key="5">
    <source>
        <dbReference type="SAM" id="Phobius"/>
    </source>
</evidence>
<feature type="transmembrane region" description="Helical" evidence="5">
    <location>
        <begin position="18"/>
        <end position="40"/>
    </location>
</feature>
<keyword evidence="8" id="KW-1185">Reference proteome</keyword>
<gene>
    <name evidence="7" type="ORF">IBL28_05330</name>
</gene>
<dbReference type="InterPro" id="IPR009908">
    <property type="entry name" value="Methylamine_util_MauE"/>
</dbReference>
<comment type="caution">
    <text evidence="7">The sequence shown here is derived from an EMBL/GenBank/DDBJ whole genome shotgun (WGS) entry which is preliminary data.</text>
</comment>
<dbReference type="RefSeq" id="WP_187964526.1">
    <property type="nucleotide sequence ID" value="NZ_JACVDC010000009.1"/>
</dbReference>
<evidence type="ECO:0000256" key="2">
    <source>
        <dbReference type="ARBA" id="ARBA00022692"/>
    </source>
</evidence>
<keyword evidence="4 5" id="KW-0472">Membrane</keyword>
<evidence type="ECO:0000256" key="3">
    <source>
        <dbReference type="ARBA" id="ARBA00022989"/>
    </source>
</evidence>
<keyword evidence="3 5" id="KW-1133">Transmembrane helix</keyword>
<feature type="domain" description="Methylamine utilisation protein MauE" evidence="6">
    <location>
        <begin position="17"/>
        <end position="145"/>
    </location>
</feature>
<protein>
    <recommendedName>
        <fullName evidence="6">Methylamine utilisation protein MauE domain-containing protein</fullName>
    </recommendedName>
</protein>
<dbReference type="Pfam" id="PF07291">
    <property type="entry name" value="MauE"/>
    <property type="match status" value="1"/>
</dbReference>
<reference evidence="7 8" key="1">
    <citation type="submission" date="2020-09" db="EMBL/GenBank/DDBJ databases">
        <title>Sinomicrobium weinanense sp. nov., a halophilic bacteria isolated from saline-alkali soil.</title>
        <authorList>
            <person name="Wu P."/>
            <person name="Ren H."/>
            <person name="Mei Y."/>
            <person name="Liang Y."/>
            <person name="Chen Z."/>
        </authorList>
    </citation>
    <scope>NUCLEOTIDE SEQUENCE [LARGE SCALE GENOMIC DNA]</scope>
    <source>
        <strain evidence="7 8">FJxs</strain>
    </source>
</reference>
<dbReference type="GO" id="GO:0030416">
    <property type="term" value="P:methylamine metabolic process"/>
    <property type="evidence" value="ECO:0007669"/>
    <property type="project" value="InterPro"/>
</dbReference>
<evidence type="ECO:0000256" key="1">
    <source>
        <dbReference type="ARBA" id="ARBA00004141"/>
    </source>
</evidence>
<dbReference type="Proteomes" id="UP000653730">
    <property type="component" value="Unassembled WGS sequence"/>
</dbReference>
<evidence type="ECO:0000256" key="4">
    <source>
        <dbReference type="ARBA" id="ARBA00023136"/>
    </source>
</evidence>
<dbReference type="GO" id="GO:0016020">
    <property type="term" value="C:membrane"/>
    <property type="evidence" value="ECO:0007669"/>
    <property type="project" value="UniProtKB-SubCell"/>
</dbReference>
<feature type="transmembrane region" description="Helical" evidence="5">
    <location>
        <begin position="60"/>
        <end position="81"/>
    </location>
</feature>
<evidence type="ECO:0000259" key="6">
    <source>
        <dbReference type="Pfam" id="PF07291"/>
    </source>
</evidence>
<feature type="transmembrane region" description="Helical" evidence="5">
    <location>
        <begin position="88"/>
        <end position="110"/>
    </location>
</feature>
<sequence length="166" mass="19167">METTYPTPTSFWHKNKDIFIEIIAFFFILLFVYAAFNKLLDGHKFYDNIRNSPIMGGRTVASLASWFVPMAEIIIAFFISWRRTRIKGFYAALGLLLLFTTYVVGILFFSPYLPCSCGGVISQLTWNQHLIFNIVCILLAVWGIVLSYRPRKPNTIPEDTAPYEYQ</sequence>
<evidence type="ECO:0000313" key="7">
    <source>
        <dbReference type="EMBL" id="MBC9795376.1"/>
    </source>
</evidence>
<dbReference type="EMBL" id="JACVDC010000009">
    <property type="protein sequence ID" value="MBC9795376.1"/>
    <property type="molecule type" value="Genomic_DNA"/>
</dbReference>
<dbReference type="AlphaFoldDB" id="A0A926JQ92"/>